<accession>A0A2M7BM56</accession>
<dbReference type="InterPro" id="IPR024524">
    <property type="entry name" value="DUF3800"/>
</dbReference>
<name>A0A2M7BM56_9BACT</name>
<proteinExistence type="predicted"/>
<dbReference type="Pfam" id="PF12686">
    <property type="entry name" value="DUF3800"/>
    <property type="match status" value="1"/>
</dbReference>
<comment type="caution">
    <text evidence="1">The sequence shown here is derived from an EMBL/GenBank/DDBJ whole genome shotgun (WGS) entry which is preliminary data.</text>
</comment>
<dbReference type="Proteomes" id="UP000229191">
    <property type="component" value="Unassembled WGS sequence"/>
</dbReference>
<protein>
    <recommendedName>
        <fullName evidence="3">DUF3800 domain-containing protein</fullName>
    </recommendedName>
</protein>
<gene>
    <name evidence="1" type="ORF">COS53_04160</name>
</gene>
<evidence type="ECO:0008006" key="3">
    <source>
        <dbReference type="Google" id="ProtNLM"/>
    </source>
</evidence>
<sequence>IAFCPARRGWGARRKRRGSIKVIFCARDFKKGYIIIKMYLLYIDESGDTIPLSQGGKKYLVLTGCVIHEKDIHQIESSLRQIKSKYYQNPEIEFKSNFLRYANPDLNASSILKLNSREKYNELEADMTKYLNKIPTTVYSIVIDKKSYWEQYPSQNPYDIAYVFLLERFQKYLEEKDGLGICIIDPREGQVEKTFIGLDLDKIHNKMRWEDGSVWKKCPNIVERLLFSTSDKTVGIQIADLYCYPIYHVFEYDKTKEEYWRFNEISYQKLYKKNGKIDGVGLKYFPDKTKKDLRFFS</sequence>
<dbReference type="EMBL" id="PEVB01000113">
    <property type="protein sequence ID" value="PIV06567.1"/>
    <property type="molecule type" value="Genomic_DNA"/>
</dbReference>
<evidence type="ECO:0000313" key="1">
    <source>
        <dbReference type="EMBL" id="PIV06567.1"/>
    </source>
</evidence>
<dbReference type="AlphaFoldDB" id="A0A2M7BM56"/>
<organism evidence="1 2">
    <name type="scientific">Candidatus Shapirobacteria bacterium CG03_land_8_20_14_0_80_35_14</name>
    <dbReference type="NCBI Taxonomy" id="1974878"/>
    <lineage>
        <taxon>Bacteria</taxon>
        <taxon>Candidatus Shapironibacteriota</taxon>
    </lineage>
</organism>
<reference evidence="2" key="1">
    <citation type="submission" date="2017-09" db="EMBL/GenBank/DDBJ databases">
        <title>Depth-based differentiation of microbial function through sediment-hosted aquifers and enrichment of novel symbionts in the deep terrestrial subsurface.</title>
        <authorList>
            <person name="Probst A.J."/>
            <person name="Ladd B."/>
            <person name="Jarett J.K."/>
            <person name="Geller-Mcgrath D.E."/>
            <person name="Sieber C.M.K."/>
            <person name="Emerson J.B."/>
            <person name="Anantharaman K."/>
            <person name="Thomas B.C."/>
            <person name="Malmstrom R."/>
            <person name="Stieglmeier M."/>
            <person name="Klingl A."/>
            <person name="Woyke T."/>
            <person name="Ryan C.M."/>
            <person name="Banfield J.F."/>
        </authorList>
    </citation>
    <scope>NUCLEOTIDE SEQUENCE [LARGE SCALE GENOMIC DNA]</scope>
</reference>
<evidence type="ECO:0000313" key="2">
    <source>
        <dbReference type="Proteomes" id="UP000229191"/>
    </source>
</evidence>
<feature type="non-terminal residue" evidence="1">
    <location>
        <position position="1"/>
    </location>
</feature>